<keyword evidence="2" id="KW-0812">Transmembrane</keyword>
<feature type="transmembrane region" description="Helical" evidence="2">
    <location>
        <begin position="160"/>
        <end position="190"/>
    </location>
</feature>
<keyword evidence="2" id="KW-0472">Membrane</keyword>
<feature type="compositionally biased region" description="Polar residues" evidence="1">
    <location>
        <begin position="7"/>
        <end position="40"/>
    </location>
</feature>
<sequence>MPLFEENPQQQSSSADKQAPSQNAQKSDNQVTKQTTGQKIPQMTGTIAEIQLTLSNIQTNQQKVLTNQQELAQRILSLETKLSEIQTNASQQFTNLVQQVQTIQPLRLTHERERKQIEFNNKPRLEEEEKSKPFTKNSHDRLLNVHRGEILYRDDLKIGFFYALAGITISLAIAGGVYVMVLGITLAYFVDQTELTTTNLQDLQQSITTLFAENRCACHIINPHKTRILMWQEKKGNQIIYHLKIGIQKFISQEQFDRNGEIYWRYYSGEPKKEEANNKELPTKSELDPITKFQKRQAQTELLNNHGNNSNSEPAAINQQSN</sequence>
<protein>
    <submittedName>
        <fullName evidence="3">14804_t:CDS:1</fullName>
    </submittedName>
</protein>
<keyword evidence="4" id="KW-1185">Reference proteome</keyword>
<keyword evidence="2" id="KW-1133">Transmembrane helix</keyword>
<dbReference type="Proteomes" id="UP000789901">
    <property type="component" value="Unassembled WGS sequence"/>
</dbReference>
<organism evidence="3 4">
    <name type="scientific">Gigaspora margarita</name>
    <dbReference type="NCBI Taxonomy" id="4874"/>
    <lineage>
        <taxon>Eukaryota</taxon>
        <taxon>Fungi</taxon>
        <taxon>Fungi incertae sedis</taxon>
        <taxon>Mucoromycota</taxon>
        <taxon>Glomeromycotina</taxon>
        <taxon>Glomeromycetes</taxon>
        <taxon>Diversisporales</taxon>
        <taxon>Gigasporaceae</taxon>
        <taxon>Gigaspora</taxon>
    </lineage>
</organism>
<reference evidence="3 4" key="1">
    <citation type="submission" date="2021-06" db="EMBL/GenBank/DDBJ databases">
        <authorList>
            <person name="Kallberg Y."/>
            <person name="Tangrot J."/>
            <person name="Rosling A."/>
        </authorList>
    </citation>
    <scope>NUCLEOTIDE SEQUENCE [LARGE SCALE GENOMIC DNA]</scope>
    <source>
        <strain evidence="3 4">120-4 pot B 10/14</strain>
    </source>
</reference>
<name>A0ABN7VSJ6_GIGMA</name>
<evidence type="ECO:0000256" key="2">
    <source>
        <dbReference type="SAM" id="Phobius"/>
    </source>
</evidence>
<evidence type="ECO:0000313" key="4">
    <source>
        <dbReference type="Proteomes" id="UP000789901"/>
    </source>
</evidence>
<feature type="compositionally biased region" description="Basic and acidic residues" evidence="1">
    <location>
        <begin position="274"/>
        <end position="289"/>
    </location>
</feature>
<feature type="region of interest" description="Disordered" evidence="1">
    <location>
        <begin position="1"/>
        <end position="40"/>
    </location>
</feature>
<proteinExistence type="predicted"/>
<comment type="caution">
    <text evidence="3">The sequence shown here is derived from an EMBL/GenBank/DDBJ whole genome shotgun (WGS) entry which is preliminary data.</text>
</comment>
<feature type="compositionally biased region" description="Polar residues" evidence="1">
    <location>
        <begin position="296"/>
        <end position="322"/>
    </location>
</feature>
<dbReference type="EMBL" id="CAJVQB010021449">
    <property type="protein sequence ID" value="CAG8797094.1"/>
    <property type="molecule type" value="Genomic_DNA"/>
</dbReference>
<evidence type="ECO:0000313" key="3">
    <source>
        <dbReference type="EMBL" id="CAG8797094.1"/>
    </source>
</evidence>
<gene>
    <name evidence="3" type="ORF">GMARGA_LOCUS22319</name>
</gene>
<feature type="region of interest" description="Disordered" evidence="1">
    <location>
        <begin position="274"/>
        <end position="322"/>
    </location>
</feature>
<accession>A0ABN7VSJ6</accession>
<evidence type="ECO:0000256" key="1">
    <source>
        <dbReference type="SAM" id="MobiDB-lite"/>
    </source>
</evidence>